<sequence>MSVHDEDSEKVFLRSKWGTGRYVYNPYNPVGRMLIVLSLVIGGVVLYGYSRSGFLGPSASWEAEDLRLAVIDASEELSGASQFGPASGGGMYPEILRSHIAENGPVPAQESLYEEALVVELASDPPRDGMLKGGAEIAAYNVTASGTDAAFCLNVHAERQRRHVHYDTVSIDMDEHACPGAEAPTP</sequence>
<keyword evidence="1" id="KW-0472">Membrane</keyword>
<gene>
    <name evidence="2" type="ORF">SAMN05421870_10570</name>
</gene>
<keyword evidence="3" id="KW-1185">Reference proteome</keyword>
<dbReference type="AlphaFoldDB" id="A0A1H9SSW5"/>
<keyword evidence="1" id="KW-1133">Transmembrane helix</keyword>
<protein>
    <submittedName>
        <fullName evidence="2">Uncharacterized protein</fullName>
    </submittedName>
</protein>
<feature type="transmembrane region" description="Helical" evidence="1">
    <location>
        <begin position="30"/>
        <end position="49"/>
    </location>
</feature>
<reference evidence="3" key="1">
    <citation type="submission" date="2016-10" db="EMBL/GenBank/DDBJ databases">
        <authorList>
            <person name="Varghese N."/>
            <person name="Submissions S."/>
        </authorList>
    </citation>
    <scope>NUCLEOTIDE SEQUENCE [LARGE SCALE GENOMIC DNA]</scope>
    <source>
        <strain evidence="3">CGMCC 4.6825</strain>
    </source>
</reference>
<dbReference type="EMBL" id="FOGO01000005">
    <property type="protein sequence ID" value="SER88046.1"/>
    <property type="molecule type" value="Genomic_DNA"/>
</dbReference>
<dbReference type="RefSeq" id="WP_075000378.1">
    <property type="nucleotide sequence ID" value="NZ_FOGO01000005.1"/>
</dbReference>
<proteinExistence type="predicted"/>
<name>A0A1H9SSW5_9ACTN</name>
<keyword evidence="1" id="KW-0812">Transmembrane</keyword>
<organism evidence="2 3">
    <name type="scientific">Streptomyces qinglanensis</name>
    <dbReference type="NCBI Taxonomy" id="943816"/>
    <lineage>
        <taxon>Bacteria</taxon>
        <taxon>Bacillati</taxon>
        <taxon>Actinomycetota</taxon>
        <taxon>Actinomycetes</taxon>
        <taxon>Kitasatosporales</taxon>
        <taxon>Streptomycetaceae</taxon>
        <taxon>Streptomyces</taxon>
    </lineage>
</organism>
<evidence type="ECO:0000313" key="2">
    <source>
        <dbReference type="EMBL" id="SER88046.1"/>
    </source>
</evidence>
<evidence type="ECO:0000313" key="3">
    <source>
        <dbReference type="Proteomes" id="UP000182841"/>
    </source>
</evidence>
<dbReference type="Proteomes" id="UP000182841">
    <property type="component" value="Unassembled WGS sequence"/>
</dbReference>
<accession>A0A1H9SSW5</accession>
<evidence type="ECO:0000256" key="1">
    <source>
        <dbReference type="SAM" id="Phobius"/>
    </source>
</evidence>
<dbReference type="OrthoDB" id="4334501at2"/>